<dbReference type="EMBL" id="JNGW01000096">
    <property type="protein sequence ID" value="KDR51716.1"/>
    <property type="molecule type" value="Genomic_DNA"/>
</dbReference>
<evidence type="ECO:0000313" key="2">
    <source>
        <dbReference type="EMBL" id="KDR51716.1"/>
    </source>
</evidence>
<organism evidence="2 3">
    <name type="scientific">Hoylesella loescheii DSM 19665 = JCM 12249 = ATCC 15930</name>
    <dbReference type="NCBI Taxonomy" id="1122985"/>
    <lineage>
        <taxon>Bacteria</taxon>
        <taxon>Pseudomonadati</taxon>
        <taxon>Bacteroidota</taxon>
        <taxon>Bacteroidia</taxon>
        <taxon>Bacteroidales</taxon>
        <taxon>Prevotellaceae</taxon>
        <taxon>Hoylesella</taxon>
    </lineage>
</organism>
<keyword evidence="1" id="KW-0732">Signal</keyword>
<dbReference type="AlphaFoldDB" id="A0A069QPG2"/>
<protein>
    <submittedName>
        <fullName evidence="2">Uncharacterized protein</fullName>
    </submittedName>
</protein>
<comment type="caution">
    <text evidence="2">The sequence shown here is derived from an EMBL/GenBank/DDBJ whole genome shotgun (WGS) entry which is preliminary data.</text>
</comment>
<dbReference type="HOGENOM" id="CLU_1915166_0_0_10"/>
<name>A0A069QPG2_HOYLO</name>
<gene>
    <name evidence="2" type="ORF">HMPREF1991_02229</name>
</gene>
<evidence type="ECO:0000256" key="1">
    <source>
        <dbReference type="SAM" id="SignalP"/>
    </source>
</evidence>
<reference evidence="2 3" key="1">
    <citation type="submission" date="2013-08" db="EMBL/GenBank/DDBJ databases">
        <authorList>
            <person name="Weinstock G."/>
            <person name="Sodergren E."/>
            <person name="Wylie T."/>
            <person name="Fulton L."/>
            <person name="Fulton R."/>
            <person name="Fronick C."/>
            <person name="O'Laughlin M."/>
            <person name="Godfrey J."/>
            <person name="Miner T."/>
            <person name="Herter B."/>
            <person name="Appelbaum E."/>
            <person name="Cordes M."/>
            <person name="Lek S."/>
            <person name="Wollam A."/>
            <person name="Pepin K.H."/>
            <person name="Palsikar V.B."/>
            <person name="Mitreva M."/>
            <person name="Wilson R.K."/>
        </authorList>
    </citation>
    <scope>NUCLEOTIDE SEQUENCE [LARGE SCALE GENOMIC DNA]</scope>
    <source>
        <strain evidence="2 3">ATCC 15930</strain>
    </source>
</reference>
<feature type="chain" id="PRO_5001668295" evidence="1">
    <location>
        <begin position="19"/>
        <end position="132"/>
    </location>
</feature>
<proteinExistence type="predicted"/>
<dbReference type="RefSeq" id="WP_018967406.1">
    <property type="nucleotide sequence ID" value="NZ_KB899214.1"/>
</dbReference>
<keyword evidence="3" id="KW-1185">Reference proteome</keyword>
<accession>A0A069QPG2</accession>
<feature type="signal peptide" evidence="1">
    <location>
        <begin position="1"/>
        <end position="18"/>
    </location>
</feature>
<dbReference type="Proteomes" id="UP000027442">
    <property type="component" value="Unassembled WGS sequence"/>
</dbReference>
<sequence>MKGIFTILFLMCFFISTAAKGGKQVEETASPTFGVTVERECGVVVIEKEVYHNATIELKAAELGDLFVEGIKVTVWDENGNKIYKKRFSKSFLYAYSDGSIYIARGNALTQVQVRKGSSGEWEAKIRAKGIY</sequence>
<evidence type="ECO:0000313" key="3">
    <source>
        <dbReference type="Proteomes" id="UP000027442"/>
    </source>
</evidence>
<dbReference type="PATRIC" id="fig|1122985.7.peg.2310"/>